<dbReference type="InParanoid" id="A0A2H3CV62"/>
<dbReference type="Pfam" id="PF00545">
    <property type="entry name" value="Ribonuclease"/>
    <property type="match status" value="1"/>
</dbReference>
<dbReference type="OrthoDB" id="2934016at2759"/>
<name>A0A2H3CV62_ARMGA</name>
<proteinExistence type="predicted"/>
<keyword evidence="2" id="KW-0378">Hydrolase</keyword>
<evidence type="ECO:0000256" key="3">
    <source>
        <dbReference type="SAM" id="SignalP"/>
    </source>
</evidence>
<dbReference type="OMA" id="VAYPHEF"/>
<dbReference type="AlphaFoldDB" id="A0A2H3CV62"/>
<dbReference type="Gene3D" id="3.10.450.30">
    <property type="entry name" value="Microbial ribonucleases"/>
    <property type="match status" value="1"/>
</dbReference>
<dbReference type="GO" id="GO:0003723">
    <property type="term" value="F:RNA binding"/>
    <property type="evidence" value="ECO:0007669"/>
    <property type="project" value="InterPro"/>
</dbReference>
<accession>A0A2H3CV62</accession>
<dbReference type="EMBL" id="KZ293742">
    <property type="protein sequence ID" value="PBK80647.1"/>
    <property type="molecule type" value="Genomic_DNA"/>
</dbReference>
<dbReference type="SUPFAM" id="SSF53933">
    <property type="entry name" value="Microbial ribonucleases"/>
    <property type="match status" value="1"/>
</dbReference>
<evidence type="ECO:0000313" key="4">
    <source>
        <dbReference type="EMBL" id="PBK80647.1"/>
    </source>
</evidence>
<reference evidence="5" key="1">
    <citation type="journal article" date="2017" name="Nat. Ecol. Evol.">
        <title>Genome expansion and lineage-specific genetic innovations in the forest pathogenic fungi Armillaria.</title>
        <authorList>
            <person name="Sipos G."/>
            <person name="Prasanna A.N."/>
            <person name="Walter M.C."/>
            <person name="O'Connor E."/>
            <person name="Balint B."/>
            <person name="Krizsan K."/>
            <person name="Kiss B."/>
            <person name="Hess J."/>
            <person name="Varga T."/>
            <person name="Slot J."/>
            <person name="Riley R."/>
            <person name="Boka B."/>
            <person name="Rigling D."/>
            <person name="Barry K."/>
            <person name="Lee J."/>
            <person name="Mihaltcheva S."/>
            <person name="LaButti K."/>
            <person name="Lipzen A."/>
            <person name="Waldron R."/>
            <person name="Moloney N.M."/>
            <person name="Sperisen C."/>
            <person name="Kredics L."/>
            <person name="Vagvoelgyi C."/>
            <person name="Patrignani A."/>
            <person name="Fitzpatrick D."/>
            <person name="Nagy I."/>
            <person name="Doyle S."/>
            <person name="Anderson J.B."/>
            <person name="Grigoriev I.V."/>
            <person name="Gueldener U."/>
            <person name="Muensterkoetter M."/>
            <person name="Nagy L.G."/>
        </authorList>
    </citation>
    <scope>NUCLEOTIDE SEQUENCE [LARGE SCALE GENOMIC DNA]</scope>
    <source>
        <strain evidence="5">Ar21-2</strain>
    </source>
</reference>
<evidence type="ECO:0000256" key="1">
    <source>
        <dbReference type="ARBA" id="ARBA00022722"/>
    </source>
</evidence>
<keyword evidence="1" id="KW-0540">Nuclease</keyword>
<feature type="signal peptide" evidence="3">
    <location>
        <begin position="1"/>
        <end position="17"/>
    </location>
</feature>
<sequence length="130" mass="14093">MFQWSLFVSSLLVLAVATPTRRDWPSGTVVCGPDDTHTPDAVKEAVLVGASRTLPVIGGELDYPRKFNNVDNLPLRCPGDSDTTFFSFPILHELPYTNGDPGPDRVIYTLAKDGPVTAGAGMFLRSKKLS</sequence>
<keyword evidence="5" id="KW-1185">Reference proteome</keyword>
<dbReference type="InterPro" id="IPR000026">
    <property type="entry name" value="N1-like"/>
</dbReference>
<gene>
    <name evidence="4" type="ORF">ARMGADRAFT_1020788</name>
</gene>
<dbReference type="Proteomes" id="UP000217790">
    <property type="component" value="Unassembled WGS sequence"/>
</dbReference>
<evidence type="ECO:0000256" key="2">
    <source>
        <dbReference type="ARBA" id="ARBA00022801"/>
    </source>
</evidence>
<dbReference type="GO" id="GO:0004521">
    <property type="term" value="F:RNA endonuclease activity"/>
    <property type="evidence" value="ECO:0007669"/>
    <property type="project" value="InterPro"/>
</dbReference>
<evidence type="ECO:0000313" key="5">
    <source>
        <dbReference type="Proteomes" id="UP000217790"/>
    </source>
</evidence>
<protein>
    <submittedName>
        <fullName evidence="4">Uncharacterized protein</fullName>
    </submittedName>
</protein>
<keyword evidence="3" id="KW-0732">Signal</keyword>
<dbReference type="InterPro" id="IPR016191">
    <property type="entry name" value="Ribonuclease/ribotoxin"/>
</dbReference>
<feature type="chain" id="PRO_5013816722" evidence="3">
    <location>
        <begin position="18"/>
        <end position="130"/>
    </location>
</feature>
<dbReference type="GO" id="GO:0016787">
    <property type="term" value="F:hydrolase activity"/>
    <property type="evidence" value="ECO:0007669"/>
    <property type="project" value="UniProtKB-KW"/>
</dbReference>
<organism evidence="4 5">
    <name type="scientific">Armillaria gallica</name>
    <name type="common">Bulbous honey fungus</name>
    <name type="synonym">Armillaria bulbosa</name>
    <dbReference type="NCBI Taxonomy" id="47427"/>
    <lineage>
        <taxon>Eukaryota</taxon>
        <taxon>Fungi</taxon>
        <taxon>Dikarya</taxon>
        <taxon>Basidiomycota</taxon>
        <taxon>Agaricomycotina</taxon>
        <taxon>Agaricomycetes</taxon>
        <taxon>Agaricomycetidae</taxon>
        <taxon>Agaricales</taxon>
        <taxon>Marasmiineae</taxon>
        <taxon>Physalacriaceae</taxon>
        <taxon>Armillaria</taxon>
    </lineage>
</organism>